<dbReference type="EMBL" id="JBHLTL010000006">
    <property type="protein sequence ID" value="MFC0590281.1"/>
    <property type="molecule type" value="Genomic_DNA"/>
</dbReference>
<dbReference type="Proteomes" id="UP001589943">
    <property type="component" value="Unassembled WGS sequence"/>
</dbReference>
<evidence type="ECO:0000256" key="1">
    <source>
        <dbReference type="SAM" id="SignalP"/>
    </source>
</evidence>
<evidence type="ECO:0000313" key="4">
    <source>
        <dbReference type="Proteomes" id="UP001589943"/>
    </source>
</evidence>
<keyword evidence="1" id="KW-0732">Signal</keyword>
<sequence>MKLLPFVLAALGLAALAGCVAPVGPVQVTRFHAADISPLGKGTIAVEPAPGTDGKSLEWQTYQIAVQRQLALLGYGEAVSGQGSQIAQLRLSRAVTDPVRRDGPVSVGVGGSTGSYGSGLGIGLGFNLGGKPAQQVQTELGVMIRDRATGQTLWEGRASFTVDSHSPLASTDLAAAKISEALFKGFPGQSGETIEVK</sequence>
<evidence type="ECO:0000313" key="3">
    <source>
        <dbReference type="EMBL" id="MFC0590281.1"/>
    </source>
</evidence>
<organism evidence="3 4">
    <name type="scientific">Novosphingobium aquiterrae</name>
    <dbReference type="NCBI Taxonomy" id="624388"/>
    <lineage>
        <taxon>Bacteria</taxon>
        <taxon>Pseudomonadati</taxon>
        <taxon>Pseudomonadota</taxon>
        <taxon>Alphaproteobacteria</taxon>
        <taxon>Sphingomonadales</taxon>
        <taxon>Sphingomonadaceae</taxon>
        <taxon>Novosphingobium</taxon>
    </lineage>
</organism>
<comment type="caution">
    <text evidence="3">The sequence shown here is derived from an EMBL/GenBank/DDBJ whole genome shotgun (WGS) entry which is preliminary data.</text>
</comment>
<feature type="signal peptide" evidence="1">
    <location>
        <begin position="1"/>
        <end position="17"/>
    </location>
</feature>
<proteinExistence type="predicted"/>
<keyword evidence="4" id="KW-1185">Reference proteome</keyword>
<dbReference type="PROSITE" id="PS51257">
    <property type="entry name" value="PROKAR_LIPOPROTEIN"/>
    <property type="match status" value="1"/>
</dbReference>
<name>A0ABV6PKB1_9SPHN</name>
<dbReference type="InterPro" id="IPR025411">
    <property type="entry name" value="DUF4136"/>
</dbReference>
<evidence type="ECO:0000259" key="2">
    <source>
        <dbReference type="Pfam" id="PF13590"/>
    </source>
</evidence>
<protein>
    <submittedName>
        <fullName evidence="3">DUF4136 domain-containing protein</fullName>
    </submittedName>
</protein>
<reference evidence="3 4" key="1">
    <citation type="submission" date="2024-09" db="EMBL/GenBank/DDBJ databases">
        <authorList>
            <person name="Sun Q."/>
            <person name="Mori K."/>
        </authorList>
    </citation>
    <scope>NUCLEOTIDE SEQUENCE [LARGE SCALE GENOMIC DNA]</scope>
    <source>
        <strain evidence="3 4">NCAIM B.02537</strain>
    </source>
</reference>
<dbReference type="RefSeq" id="WP_379481726.1">
    <property type="nucleotide sequence ID" value="NZ_JBHLTL010000006.1"/>
</dbReference>
<accession>A0ABV6PKB1</accession>
<gene>
    <name evidence="3" type="ORF">ACFFF7_12730</name>
</gene>
<dbReference type="Pfam" id="PF13590">
    <property type="entry name" value="DUF4136"/>
    <property type="match status" value="1"/>
</dbReference>
<feature type="domain" description="DUF4136" evidence="2">
    <location>
        <begin position="53"/>
        <end position="187"/>
    </location>
</feature>
<feature type="chain" id="PRO_5046240823" evidence="1">
    <location>
        <begin position="18"/>
        <end position="197"/>
    </location>
</feature>